<name>A0A6B1DVZ7_9CHLR</name>
<proteinExistence type="predicted"/>
<comment type="caution">
    <text evidence="1">The sequence shown here is derived from an EMBL/GenBank/DDBJ whole genome shotgun (WGS) entry which is preliminary data.</text>
</comment>
<dbReference type="InterPro" id="IPR001353">
    <property type="entry name" value="Proteasome_sua/b"/>
</dbReference>
<dbReference type="GO" id="GO:0051603">
    <property type="term" value="P:proteolysis involved in protein catabolic process"/>
    <property type="evidence" value="ECO:0007669"/>
    <property type="project" value="InterPro"/>
</dbReference>
<gene>
    <name evidence="1" type="ORF">F4Y08_14510</name>
</gene>
<dbReference type="GO" id="GO:0005839">
    <property type="term" value="C:proteasome core complex"/>
    <property type="evidence" value="ECO:0007669"/>
    <property type="project" value="InterPro"/>
</dbReference>
<dbReference type="InterPro" id="IPR029055">
    <property type="entry name" value="Ntn_hydrolases_N"/>
</dbReference>
<dbReference type="Pfam" id="PF00227">
    <property type="entry name" value="Proteasome"/>
    <property type="match status" value="1"/>
</dbReference>
<protein>
    <submittedName>
        <fullName evidence="1">Uncharacterized protein</fullName>
    </submittedName>
</protein>
<accession>A0A6B1DVZ7</accession>
<dbReference type="SUPFAM" id="SSF56235">
    <property type="entry name" value="N-terminal nucleophile aminohydrolases (Ntn hydrolases)"/>
    <property type="match status" value="1"/>
</dbReference>
<dbReference type="Gene3D" id="3.60.20.10">
    <property type="entry name" value="Glutamine Phosphoribosylpyrophosphate, subunit 1, domain 1"/>
    <property type="match status" value="1"/>
</dbReference>
<evidence type="ECO:0000313" key="1">
    <source>
        <dbReference type="EMBL" id="MYD91521.1"/>
    </source>
</evidence>
<sequence>MSGNGDQQRFQGFIGAYTVTLLVGILCTDGVVIGSDSAATLGSGVLQTPVQKVYVVSDSILVASAGKVGLGQRFRQEVAQAANDDQFRALELVDQGVSLSERGLQNFKRTSSEVRSASALVAISNGTDPGSVGLIEFSSNGFSPCVIREGVRFTAAGSGDKVAGPLLALVRHAFWADSQPSVTDGVFAAAFVLNLATRIVPRGVGGPVQLGIMQWSDASSRGQLVQNAASSDSNFTVRLLDSEEIKEHIGVADGAIDHLSQYVYGKAGGPVAKIPDYPVGMRD</sequence>
<organism evidence="1">
    <name type="scientific">Caldilineaceae bacterium SB0662_bin_9</name>
    <dbReference type="NCBI Taxonomy" id="2605258"/>
    <lineage>
        <taxon>Bacteria</taxon>
        <taxon>Bacillati</taxon>
        <taxon>Chloroflexota</taxon>
        <taxon>Caldilineae</taxon>
        <taxon>Caldilineales</taxon>
        <taxon>Caldilineaceae</taxon>
    </lineage>
</organism>
<reference evidence="1" key="1">
    <citation type="submission" date="2019-09" db="EMBL/GenBank/DDBJ databases">
        <title>Characterisation of the sponge microbiome using genome-centric metagenomics.</title>
        <authorList>
            <person name="Engelberts J.P."/>
            <person name="Robbins S.J."/>
            <person name="De Goeij J.M."/>
            <person name="Aranda M."/>
            <person name="Bell S.C."/>
            <person name="Webster N.S."/>
        </authorList>
    </citation>
    <scope>NUCLEOTIDE SEQUENCE</scope>
    <source>
        <strain evidence="1">SB0662_bin_9</strain>
    </source>
</reference>
<dbReference type="AlphaFoldDB" id="A0A6B1DVZ7"/>
<dbReference type="EMBL" id="VXPY01000099">
    <property type="protein sequence ID" value="MYD91521.1"/>
    <property type="molecule type" value="Genomic_DNA"/>
</dbReference>